<dbReference type="Gene3D" id="3.40.50.10330">
    <property type="entry name" value="Probable inorganic polyphosphate/atp-NAD kinase, domain 1"/>
    <property type="match status" value="1"/>
</dbReference>
<dbReference type="PANTHER" id="PTHR20275:SF43">
    <property type="entry name" value="BIFUNCTIONAL NADP PHOSPHATASE_NAD KINASE"/>
    <property type="match status" value="1"/>
</dbReference>
<dbReference type="InterPro" id="IPR017438">
    <property type="entry name" value="ATP-NAD_kinase_N"/>
</dbReference>
<name>A0A2H0BMH3_9BACT</name>
<organism evidence="1 2">
    <name type="scientific">Candidatus Vogelbacteria bacterium CG22_combo_CG10-13_8_21_14_all_37_9</name>
    <dbReference type="NCBI Taxonomy" id="1975046"/>
    <lineage>
        <taxon>Bacteria</taxon>
        <taxon>Candidatus Vogeliibacteriota</taxon>
    </lineage>
</organism>
<comment type="caution">
    <text evidence="1">The sequence shown here is derived from an EMBL/GenBank/DDBJ whole genome shotgun (WGS) entry which is preliminary data.</text>
</comment>
<evidence type="ECO:0000313" key="2">
    <source>
        <dbReference type="Proteomes" id="UP000229334"/>
    </source>
</evidence>
<dbReference type="GO" id="GO:0006741">
    <property type="term" value="P:NADP+ biosynthetic process"/>
    <property type="evidence" value="ECO:0007669"/>
    <property type="project" value="TreeGrafter"/>
</dbReference>
<proteinExistence type="predicted"/>
<protein>
    <recommendedName>
        <fullName evidence="3">NAD(+) kinase</fullName>
    </recommendedName>
</protein>
<sequence>MKALIFSDKINDIKALVLKAGFDLVEKDPDIIISYGGDGTFFQSEYHYPEIPKLILKSSRICKLCFQLSNEELLTRVMKGDYKIKTIPKLEAQVGTKTLLALNDIIVHNANPRHAIRYQLSLDGQAISPNEIIGDGVIIATPLGSTGYYRSITDSYFELGLGIAFNNSTEQADHLVVAENRQIAITIFRGPVTVFADNQEKTIELAEGEIIKIQQVAKVAKLITF</sequence>
<dbReference type="PANTHER" id="PTHR20275">
    <property type="entry name" value="NAD KINASE"/>
    <property type="match status" value="1"/>
</dbReference>
<dbReference type="GO" id="GO:0019674">
    <property type="term" value="P:NAD+ metabolic process"/>
    <property type="evidence" value="ECO:0007669"/>
    <property type="project" value="InterPro"/>
</dbReference>
<dbReference type="Proteomes" id="UP000229334">
    <property type="component" value="Unassembled WGS sequence"/>
</dbReference>
<dbReference type="SUPFAM" id="SSF111331">
    <property type="entry name" value="NAD kinase/diacylglycerol kinase-like"/>
    <property type="match status" value="1"/>
</dbReference>
<dbReference type="InterPro" id="IPR017437">
    <property type="entry name" value="ATP-NAD_kinase_PpnK-typ_C"/>
</dbReference>
<dbReference type="AlphaFoldDB" id="A0A2H0BMH3"/>
<reference evidence="1 2" key="1">
    <citation type="submission" date="2017-09" db="EMBL/GenBank/DDBJ databases">
        <title>Depth-based differentiation of microbial function through sediment-hosted aquifers and enrichment of novel symbionts in the deep terrestrial subsurface.</title>
        <authorList>
            <person name="Probst A.J."/>
            <person name="Ladd B."/>
            <person name="Jarett J.K."/>
            <person name="Geller-Mcgrath D.E."/>
            <person name="Sieber C.M."/>
            <person name="Emerson J.B."/>
            <person name="Anantharaman K."/>
            <person name="Thomas B.C."/>
            <person name="Malmstrom R."/>
            <person name="Stieglmeier M."/>
            <person name="Klingl A."/>
            <person name="Woyke T."/>
            <person name="Ryan C.M."/>
            <person name="Banfield J.F."/>
        </authorList>
    </citation>
    <scope>NUCLEOTIDE SEQUENCE [LARGE SCALE GENOMIC DNA]</scope>
    <source>
        <strain evidence="1">CG22_combo_CG10-13_8_21_14_all_37_9</strain>
    </source>
</reference>
<accession>A0A2H0BMH3</accession>
<dbReference type="Pfam" id="PF20143">
    <property type="entry name" value="NAD_kinase_C"/>
    <property type="match status" value="1"/>
</dbReference>
<evidence type="ECO:0000313" key="1">
    <source>
        <dbReference type="EMBL" id="PIP58188.1"/>
    </source>
</evidence>
<dbReference type="GO" id="GO:0003951">
    <property type="term" value="F:NAD+ kinase activity"/>
    <property type="evidence" value="ECO:0007669"/>
    <property type="project" value="InterPro"/>
</dbReference>
<dbReference type="Gene3D" id="2.60.200.30">
    <property type="entry name" value="Probable inorganic polyphosphate/atp-NAD kinase, domain 2"/>
    <property type="match status" value="1"/>
</dbReference>
<evidence type="ECO:0008006" key="3">
    <source>
        <dbReference type="Google" id="ProtNLM"/>
    </source>
</evidence>
<gene>
    <name evidence="1" type="ORF">COX02_01630</name>
</gene>
<dbReference type="InterPro" id="IPR016064">
    <property type="entry name" value="NAD/diacylglycerol_kinase_sf"/>
</dbReference>
<dbReference type="EMBL" id="PCSX01000026">
    <property type="protein sequence ID" value="PIP58188.1"/>
    <property type="molecule type" value="Genomic_DNA"/>
</dbReference>